<organism evidence="3 4">
    <name type="scientific">Photorhabdus akhurstii</name>
    <dbReference type="NCBI Taxonomy" id="171438"/>
    <lineage>
        <taxon>Bacteria</taxon>
        <taxon>Pseudomonadati</taxon>
        <taxon>Pseudomonadota</taxon>
        <taxon>Gammaproteobacteria</taxon>
        <taxon>Enterobacterales</taxon>
        <taxon>Morganellaceae</taxon>
        <taxon>Photorhabdus</taxon>
    </lineage>
</organism>
<keyword evidence="4" id="KW-1185">Reference proteome</keyword>
<dbReference type="Pfam" id="PF03869">
    <property type="entry name" value="Arc"/>
    <property type="match status" value="1"/>
</dbReference>
<accession>A0ABX8LXK6</accession>
<dbReference type="InterPro" id="IPR005569">
    <property type="entry name" value="Arc_DNA-bd_dom"/>
</dbReference>
<evidence type="ECO:0000313" key="4">
    <source>
        <dbReference type="Proteomes" id="UP000693715"/>
    </source>
</evidence>
<dbReference type="Proteomes" id="UP000693715">
    <property type="component" value="Chromosome"/>
</dbReference>
<evidence type="ECO:0000259" key="2">
    <source>
        <dbReference type="Pfam" id="PF03869"/>
    </source>
</evidence>
<dbReference type="SUPFAM" id="SSF47598">
    <property type="entry name" value="Ribbon-helix-helix"/>
    <property type="match status" value="1"/>
</dbReference>
<sequence>MAKQYSPYPFRMPTEMREEIELKAKESGRSLQQEMLKRIELSLSLENLFAANNPGIEGMYSHVAQLWKTSHVAEGKNTQLETQVANLKDQIKLLTQSTRISDEQKFDLIRRNINSLKDTVQRIEDTLPPLLEPIKVKKHNPNK</sequence>
<protein>
    <recommendedName>
        <fullName evidence="2">Arc-like DNA binding domain-containing protein</fullName>
    </recommendedName>
</protein>
<name>A0ABX8LXK6_9GAMM</name>
<dbReference type="InterPro" id="IPR013321">
    <property type="entry name" value="Arc_rbn_hlx_hlx"/>
</dbReference>
<feature type="coiled-coil region" evidence="1">
    <location>
        <begin position="70"/>
        <end position="126"/>
    </location>
</feature>
<dbReference type="RefSeq" id="WP_040149558.1">
    <property type="nucleotide sequence ID" value="NZ_CP020335.1"/>
</dbReference>
<proteinExistence type="predicted"/>
<evidence type="ECO:0000313" key="3">
    <source>
        <dbReference type="EMBL" id="QXF34266.1"/>
    </source>
</evidence>
<dbReference type="InterPro" id="IPR010985">
    <property type="entry name" value="Ribbon_hlx_hlx"/>
</dbReference>
<dbReference type="EMBL" id="CP020335">
    <property type="protein sequence ID" value="QXF34266.1"/>
    <property type="molecule type" value="Genomic_DNA"/>
</dbReference>
<dbReference type="Gene3D" id="1.10.1220.10">
    <property type="entry name" value="Met repressor-like"/>
    <property type="match status" value="1"/>
</dbReference>
<keyword evidence="1" id="KW-0175">Coiled coil</keyword>
<feature type="domain" description="Arc-like DNA binding" evidence="2">
    <location>
        <begin position="9"/>
        <end position="46"/>
    </location>
</feature>
<reference evidence="3 4" key="1">
    <citation type="submission" date="2017-03" db="EMBL/GenBank/DDBJ databases">
        <title>Genome comparison of Photorhabdus luminescens strain 0813-124 phase variants.</title>
        <authorList>
            <person name="Chien C.-C."/>
            <person name="Chen W.-J."/>
            <person name="Shih M.-C."/>
            <person name="Hsieh F.-C."/>
        </authorList>
    </citation>
    <scope>NUCLEOTIDE SEQUENCE [LARGE SCALE GENOMIC DNA]</scope>
    <source>
        <strain evidence="3 4">0813-124 phase II</strain>
    </source>
</reference>
<evidence type="ECO:0000256" key="1">
    <source>
        <dbReference type="SAM" id="Coils"/>
    </source>
</evidence>
<gene>
    <name evidence="3" type="ORF">B0X70_14750</name>
</gene>